<organism evidence="1 2">
    <name type="scientific">Flavivirga aquatica</name>
    <dbReference type="NCBI Taxonomy" id="1849968"/>
    <lineage>
        <taxon>Bacteria</taxon>
        <taxon>Pseudomonadati</taxon>
        <taxon>Bacteroidota</taxon>
        <taxon>Flavobacteriia</taxon>
        <taxon>Flavobacteriales</taxon>
        <taxon>Flavobacteriaceae</taxon>
        <taxon>Flavivirga</taxon>
    </lineage>
</organism>
<dbReference type="RefSeq" id="WP_069830781.1">
    <property type="nucleotide sequence ID" value="NZ_MDJD01000048.1"/>
</dbReference>
<name>A0A1E5T7D9_9FLAO</name>
<accession>A0A1E5T7D9</accession>
<dbReference type="AlphaFoldDB" id="A0A1E5T7D9"/>
<reference evidence="1 2" key="1">
    <citation type="submission" date="2016-05" db="EMBL/GenBank/DDBJ databases">
        <title>Draft Genome Sequence of Algibacter sp. Strain SK-16 Isolated from the Surface Water of Aburatsubo Inlet.</title>
        <authorList>
            <person name="Wong S.-K."/>
            <person name="Yoshizawa S."/>
            <person name="Nakajima Y."/>
            <person name="Ogura Y."/>
            <person name="Tetsuya H."/>
            <person name="Hamasaki K."/>
        </authorList>
    </citation>
    <scope>NUCLEOTIDE SEQUENCE [LARGE SCALE GENOMIC DNA]</scope>
    <source>
        <strain evidence="1 2">SK-16</strain>
    </source>
</reference>
<dbReference type="OrthoDB" id="9980160at2"/>
<dbReference type="STRING" id="1849968.A8C32_17795"/>
<dbReference type="EMBL" id="MDJD01000048">
    <property type="protein sequence ID" value="OEK07292.1"/>
    <property type="molecule type" value="Genomic_DNA"/>
</dbReference>
<proteinExistence type="predicted"/>
<sequence length="149" mass="17363">MGFYLNKYNEANKKILLDLKDFKFKDEICSDNVASFGFYDLLGDEVLGLSSINESLFLFVEGACYELDTNLKVNYKRVDNVAHLSITKNTHSYELKYFFEEPLSTLSYSEENEDSDFGLWIFNVLNSIERINIFKEYNNNYIEGFVCNA</sequence>
<gene>
    <name evidence="1" type="ORF">A8C32_17795</name>
</gene>
<dbReference type="Proteomes" id="UP000095713">
    <property type="component" value="Unassembled WGS sequence"/>
</dbReference>
<protein>
    <submittedName>
        <fullName evidence="1">Uncharacterized protein</fullName>
    </submittedName>
</protein>
<keyword evidence="2" id="KW-1185">Reference proteome</keyword>
<evidence type="ECO:0000313" key="1">
    <source>
        <dbReference type="EMBL" id="OEK07292.1"/>
    </source>
</evidence>
<comment type="caution">
    <text evidence="1">The sequence shown here is derived from an EMBL/GenBank/DDBJ whole genome shotgun (WGS) entry which is preliminary data.</text>
</comment>
<evidence type="ECO:0000313" key="2">
    <source>
        <dbReference type="Proteomes" id="UP000095713"/>
    </source>
</evidence>